<evidence type="ECO:0000256" key="6">
    <source>
        <dbReference type="RuleBase" id="RU362028"/>
    </source>
</evidence>
<organism evidence="8 9">
    <name type="scientific">Solirubrobacter ginsenosidimutans</name>
    <dbReference type="NCBI Taxonomy" id="490573"/>
    <lineage>
        <taxon>Bacteria</taxon>
        <taxon>Bacillati</taxon>
        <taxon>Actinomycetota</taxon>
        <taxon>Thermoleophilia</taxon>
        <taxon>Solirubrobacterales</taxon>
        <taxon>Solirubrobacteraceae</taxon>
        <taxon>Solirubrobacter</taxon>
    </lineage>
</organism>
<name>A0A9X3MVW2_9ACTN</name>
<feature type="domain" description="RNA-binding S4" evidence="7">
    <location>
        <begin position="13"/>
        <end position="67"/>
    </location>
</feature>
<dbReference type="GO" id="GO:0120159">
    <property type="term" value="F:rRNA pseudouridine synthase activity"/>
    <property type="evidence" value="ECO:0007669"/>
    <property type="project" value="UniProtKB-ARBA"/>
</dbReference>
<comment type="function">
    <text evidence="6">Responsible for synthesis of pseudouridine from uracil.</text>
</comment>
<dbReference type="GO" id="GO:0003723">
    <property type="term" value="F:RNA binding"/>
    <property type="evidence" value="ECO:0007669"/>
    <property type="project" value="UniProtKB-KW"/>
</dbReference>
<dbReference type="SUPFAM" id="SSF55174">
    <property type="entry name" value="Alpha-L RNA-binding motif"/>
    <property type="match status" value="1"/>
</dbReference>
<dbReference type="CDD" id="cd00165">
    <property type="entry name" value="S4"/>
    <property type="match status" value="1"/>
</dbReference>
<dbReference type="NCBIfam" id="TIGR00005">
    <property type="entry name" value="rluA_subfam"/>
    <property type="match status" value="1"/>
</dbReference>
<keyword evidence="3 6" id="KW-0413">Isomerase</keyword>
<dbReference type="PANTHER" id="PTHR21600:SF44">
    <property type="entry name" value="RIBOSOMAL LARGE SUBUNIT PSEUDOURIDINE SYNTHASE D"/>
    <property type="match status" value="1"/>
</dbReference>
<dbReference type="PROSITE" id="PS50889">
    <property type="entry name" value="S4"/>
    <property type="match status" value="1"/>
</dbReference>
<dbReference type="PANTHER" id="PTHR21600">
    <property type="entry name" value="MITOCHONDRIAL RNA PSEUDOURIDINE SYNTHASE"/>
    <property type="match status" value="1"/>
</dbReference>
<evidence type="ECO:0000256" key="3">
    <source>
        <dbReference type="ARBA" id="ARBA00023235"/>
    </source>
</evidence>
<dbReference type="Gene3D" id="3.10.290.10">
    <property type="entry name" value="RNA-binding S4 domain"/>
    <property type="match status" value="1"/>
</dbReference>
<dbReference type="InterPro" id="IPR050188">
    <property type="entry name" value="RluA_PseudoU_synthase"/>
</dbReference>
<dbReference type="EMBL" id="JAPDOD010000027">
    <property type="protein sequence ID" value="MDA0163684.1"/>
    <property type="molecule type" value="Genomic_DNA"/>
</dbReference>
<feature type="active site" evidence="4">
    <location>
        <position position="130"/>
    </location>
</feature>
<sequence length="301" mass="32813">MTELRVPESAAGERLDVFLTDAAGSRTKAQRLIDSGSVRVNGVPKPKRHILAGGELVRYETPEAAPRADVAPADFRIAYEDEHLFVIDKPAGVVVHPARGHEQGTLVQALAGRVAGGPDPERPGVVHRLDRDTSGLMLLARDEQTHAALQAALRAREITREYLALVEGRPPARQGTIDAALGRDRRVRTRISSDTDDPHHAVTHFETERALPEDTLLRVTLETGRTHQIRAHMLAIGHPVAGDPEYGNAGRHGLLRQFLHAARLAFEHPATGEALELRAPLPEDLVRALRQASGERADLSV</sequence>
<dbReference type="Gene3D" id="3.30.2350.10">
    <property type="entry name" value="Pseudouridine synthase"/>
    <property type="match status" value="1"/>
</dbReference>
<evidence type="ECO:0000256" key="4">
    <source>
        <dbReference type="PIRSR" id="PIRSR606225-1"/>
    </source>
</evidence>
<evidence type="ECO:0000256" key="2">
    <source>
        <dbReference type="ARBA" id="ARBA00010876"/>
    </source>
</evidence>
<dbReference type="InterPro" id="IPR006145">
    <property type="entry name" value="PsdUridine_synth_RsuA/RluA"/>
</dbReference>
<comment type="catalytic activity">
    <reaction evidence="1 6">
        <text>a uridine in RNA = a pseudouridine in RNA</text>
        <dbReference type="Rhea" id="RHEA:48348"/>
        <dbReference type="Rhea" id="RHEA-COMP:12068"/>
        <dbReference type="Rhea" id="RHEA-COMP:12069"/>
        <dbReference type="ChEBI" id="CHEBI:65314"/>
        <dbReference type="ChEBI" id="CHEBI:65315"/>
    </reaction>
</comment>
<dbReference type="InterPro" id="IPR036986">
    <property type="entry name" value="S4_RNA-bd_sf"/>
</dbReference>
<keyword evidence="9" id="KW-1185">Reference proteome</keyword>
<evidence type="ECO:0000313" key="8">
    <source>
        <dbReference type="EMBL" id="MDA0163684.1"/>
    </source>
</evidence>
<dbReference type="InterPro" id="IPR006224">
    <property type="entry name" value="PsdUridine_synth_RluA-like_CS"/>
</dbReference>
<proteinExistence type="inferred from homology"/>
<reference evidence="8" key="1">
    <citation type="submission" date="2022-10" db="EMBL/GenBank/DDBJ databases">
        <title>The WGS of Solirubrobacter ginsenosidimutans DSM 21036.</title>
        <authorList>
            <person name="Jiang Z."/>
        </authorList>
    </citation>
    <scope>NUCLEOTIDE SEQUENCE</scope>
    <source>
        <strain evidence="8">DSM 21036</strain>
    </source>
</reference>
<evidence type="ECO:0000313" key="9">
    <source>
        <dbReference type="Proteomes" id="UP001149140"/>
    </source>
</evidence>
<dbReference type="Pfam" id="PF00849">
    <property type="entry name" value="PseudoU_synth_2"/>
    <property type="match status" value="1"/>
</dbReference>
<dbReference type="AlphaFoldDB" id="A0A9X3MVW2"/>
<dbReference type="SUPFAM" id="SSF55120">
    <property type="entry name" value="Pseudouridine synthase"/>
    <property type="match status" value="1"/>
</dbReference>
<comment type="caution">
    <text evidence="8">The sequence shown here is derived from an EMBL/GenBank/DDBJ whole genome shotgun (WGS) entry which is preliminary data.</text>
</comment>
<keyword evidence="5" id="KW-0694">RNA-binding</keyword>
<dbReference type="PROSITE" id="PS01129">
    <property type="entry name" value="PSI_RLU"/>
    <property type="match status" value="1"/>
</dbReference>
<dbReference type="CDD" id="cd02869">
    <property type="entry name" value="PseudoU_synth_RluA_like"/>
    <property type="match status" value="1"/>
</dbReference>
<dbReference type="GO" id="GO:0000455">
    <property type="term" value="P:enzyme-directed rRNA pseudouridine synthesis"/>
    <property type="evidence" value="ECO:0007669"/>
    <property type="project" value="UniProtKB-ARBA"/>
</dbReference>
<evidence type="ECO:0000259" key="7">
    <source>
        <dbReference type="SMART" id="SM00363"/>
    </source>
</evidence>
<dbReference type="InterPro" id="IPR002942">
    <property type="entry name" value="S4_RNA-bd"/>
</dbReference>
<dbReference type="EC" id="5.4.99.-" evidence="6"/>
<comment type="similarity">
    <text evidence="2 6">Belongs to the pseudouridine synthase RluA family.</text>
</comment>
<accession>A0A9X3MVW2</accession>
<evidence type="ECO:0000256" key="1">
    <source>
        <dbReference type="ARBA" id="ARBA00000073"/>
    </source>
</evidence>
<evidence type="ECO:0000256" key="5">
    <source>
        <dbReference type="PROSITE-ProRule" id="PRU00182"/>
    </source>
</evidence>
<dbReference type="Proteomes" id="UP001149140">
    <property type="component" value="Unassembled WGS sequence"/>
</dbReference>
<dbReference type="RefSeq" id="WP_270042931.1">
    <property type="nucleotide sequence ID" value="NZ_JAPDOD010000027.1"/>
</dbReference>
<dbReference type="InterPro" id="IPR020103">
    <property type="entry name" value="PsdUridine_synth_cat_dom_sf"/>
</dbReference>
<gene>
    <name evidence="8" type="ORF">OM076_25655</name>
</gene>
<protein>
    <recommendedName>
        <fullName evidence="6">Pseudouridine synthase</fullName>
        <ecNumber evidence="6">5.4.99.-</ecNumber>
    </recommendedName>
</protein>
<dbReference type="SMART" id="SM00363">
    <property type="entry name" value="S4"/>
    <property type="match status" value="1"/>
</dbReference>
<dbReference type="InterPro" id="IPR006225">
    <property type="entry name" value="PsdUridine_synth_RluC/D"/>
</dbReference>